<evidence type="ECO:0000256" key="2">
    <source>
        <dbReference type="SAM" id="SignalP"/>
    </source>
</evidence>
<evidence type="ECO:0008006" key="5">
    <source>
        <dbReference type="Google" id="ProtNLM"/>
    </source>
</evidence>
<protein>
    <recommendedName>
        <fullName evidence="5">Transporter</fullName>
    </recommendedName>
</protein>
<feature type="signal peptide" evidence="2">
    <location>
        <begin position="1"/>
        <end position="25"/>
    </location>
</feature>
<dbReference type="AlphaFoldDB" id="A0A6N7PRR7"/>
<organism evidence="3 4">
    <name type="scientific">Polyangium spumosum</name>
    <dbReference type="NCBI Taxonomy" id="889282"/>
    <lineage>
        <taxon>Bacteria</taxon>
        <taxon>Pseudomonadati</taxon>
        <taxon>Myxococcota</taxon>
        <taxon>Polyangia</taxon>
        <taxon>Polyangiales</taxon>
        <taxon>Polyangiaceae</taxon>
        <taxon>Polyangium</taxon>
    </lineage>
</organism>
<evidence type="ECO:0000313" key="3">
    <source>
        <dbReference type="EMBL" id="MRG93050.1"/>
    </source>
</evidence>
<dbReference type="OrthoDB" id="5527899at2"/>
<gene>
    <name evidence="3" type="ORF">GF068_14075</name>
</gene>
<accession>A0A6N7PRR7</accession>
<dbReference type="RefSeq" id="WP_153819923.1">
    <property type="nucleotide sequence ID" value="NZ_WJIE01000004.1"/>
</dbReference>
<dbReference type="EMBL" id="WJIE01000004">
    <property type="protein sequence ID" value="MRG93050.1"/>
    <property type="molecule type" value="Genomic_DNA"/>
</dbReference>
<keyword evidence="4" id="KW-1185">Reference proteome</keyword>
<dbReference type="Proteomes" id="UP000440224">
    <property type="component" value="Unassembled WGS sequence"/>
</dbReference>
<proteinExistence type="predicted"/>
<reference evidence="3 4" key="1">
    <citation type="submission" date="2019-10" db="EMBL/GenBank/DDBJ databases">
        <title>A soil myxobacterium in the family Polyangiaceae.</title>
        <authorList>
            <person name="Li Y."/>
            <person name="Wang J."/>
        </authorList>
    </citation>
    <scope>NUCLEOTIDE SEQUENCE [LARGE SCALE GENOMIC DNA]</scope>
    <source>
        <strain evidence="3 4">DSM 14734</strain>
    </source>
</reference>
<evidence type="ECO:0000313" key="4">
    <source>
        <dbReference type="Proteomes" id="UP000440224"/>
    </source>
</evidence>
<comment type="caution">
    <text evidence="3">The sequence shown here is derived from an EMBL/GenBank/DDBJ whole genome shotgun (WGS) entry which is preliminary data.</text>
</comment>
<feature type="chain" id="PRO_5026907566" description="Transporter" evidence="2">
    <location>
        <begin position="26"/>
        <end position="280"/>
    </location>
</feature>
<keyword evidence="2" id="KW-0732">Signal</keyword>
<feature type="region of interest" description="Disordered" evidence="1">
    <location>
        <begin position="23"/>
        <end position="55"/>
    </location>
</feature>
<name>A0A6N7PRR7_9BACT</name>
<evidence type="ECO:0000256" key="1">
    <source>
        <dbReference type="SAM" id="MobiDB-lite"/>
    </source>
</evidence>
<sequence length="280" mass="29967">MGSYRPLAALAALLLVPLSGGRARAAEPSPPYISPKAGTARVEARRPAKPAGPTPMVRRGLILPSGLLDPYLSPFAERPVGGDELRAGTSFGAVWGFLPEMHLDVQIGPNYLTPRAPPGMGRFTVTGRFVQSRPVDLGASFMVVLDPNPGHALLSYVQPGLPAILRPNEHLRIDTGIHVPMYPTGDRRIGLRVPLNVYVQPADRYHLGATSALFVPDTRDPKGTTLPVGLTGGYTAGPELSFLAITPYVTWTNFYQPATGALDTRSFVAGVIADFIIDLR</sequence>